<dbReference type="STRING" id="282676.B6F84_13460"/>
<gene>
    <name evidence="9" type="ORF">B6F84_13460</name>
</gene>
<dbReference type="Gene3D" id="3.30.70.360">
    <property type="match status" value="1"/>
</dbReference>
<dbReference type="Proteomes" id="UP000193404">
    <property type="component" value="Chromosome"/>
</dbReference>
<dbReference type="KEGG" id="aman:B6F84_13460"/>
<evidence type="ECO:0000313" key="9">
    <source>
        <dbReference type="EMBL" id="ARM77208.1"/>
    </source>
</evidence>
<dbReference type="PANTHER" id="PTHR43808:SF32">
    <property type="entry name" value="ARGE_DAPE-RELATED DEACYLASE"/>
    <property type="match status" value="1"/>
</dbReference>
<proteinExistence type="inferred from homology"/>
<evidence type="ECO:0000256" key="1">
    <source>
        <dbReference type="ARBA" id="ARBA00001941"/>
    </source>
</evidence>
<accession>A0A1W6K3T6</accession>
<dbReference type="GO" id="GO:0046872">
    <property type="term" value="F:metal ion binding"/>
    <property type="evidence" value="ECO:0007669"/>
    <property type="project" value="UniProtKB-KW"/>
</dbReference>
<evidence type="ECO:0000256" key="4">
    <source>
        <dbReference type="ARBA" id="ARBA00022723"/>
    </source>
</evidence>
<protein>
    <submittedName>
        <fullName evidence="9">Succinyl-diaminopimelate desuccinylase</fullName>
    </submittedName>
</protein>
<dbReference type="AlphaFoldDB" id="A0A1W6K3T6"/>
<evidence type="ECO:0000259" key="8">
    <source>
        <dbReference type="Pfam" id="PF07687"/>
    </source>
</evidence>
<sequence>MKILSDLVSFETVNPPGKNYLEISKYLKDLFSEIGFSVEIIEIDDEYVRKNYIYDVNERYKRSIVLAKNDKEASIHFNGHYDVVPPGEGWITDPYKLKIIDGFAYGRGVSDMKGGIVSMYLALKDVKVPVEISLVPDEESGGIGTKYLVDTHKVSPKYVIIGEPSFPNIFIGHYGIIRGLIKVHGKQGHASIGGENAFINASKLALEIDRTYGEKVRRKGNPPLSLNLGGYVVSSSNNDGIIPGEFGFSFYRSILPGEEVREELEDNVKEIASRLNVRYTMEIKSLVPGFYQDSTLAKIGEECAIKILNKTEKIISQLRFDGVFFNKYCNSEVINIGPGEEAHVPNEKINIKNIQKVAEVYKCIINSMKMS</sequence>
<dbReference type="InterPro" id="IPR011650">
    <property type="entry name" value="Peptidase_M20_dimer"/>
</dbReference>
<dbReference type="Gene3D" id="3.40.630.10">
    <property type="entry name" value="Zn peptidases"/>
    <property type="match status" value="1"/>
</dbReference>
<keyword evidence="7" id="KW-0170">Cobalt</keyword>
<comment type="similarity">
    <text evidence="3">Belongs to the peptidase M20A family.</text>
</comment>
<keyword evidence="5" id="KW-0378">Hydrolase</keyword>
<keyword evidence="4" id="KW-0479">Metal-binding</keyword>
<dbReference type="EMBL" id="CP020477">
    <property type="protein sequence ID" value="ARM77208.1"/>
    <property type="molecule type" value="Genomic_DNA"/>
</dbReference>
<evidence type="ECO:0000256" key="5">
    <source>
        <dbReference type="ARBA" id="ARBA00022801"/>
    </source>
</evidence>
<comment type="cofactor">
    <cofactor evidence="1">
        <name>Co(2+)</name>
        <dbReference type="ChEBI" id="CHEBI:48828"/>
    </cofactor>
</comment>
<evidence type="ECO:0000256" key="3">
    <source>
        <dbReference type="ARBA" id="ARBA00006247"/>
    </source>
</evidence>
<name>A0A1W6K3T6_9CREN</name>
<dbReference type="Pfam" id="PF01546">
    <property type="entry name" value="Peptidase_M20"/>
    <property type="match status" value="1"/>
</dbReference>
<keyword evidence="10" id="KW-1185">Reference proteome</keyword>
<dbReference type="OrthoDB" id="24854at2157"/>
<keyword evidence="6" id="KW-0862">Zinc</keyword>
<dbReference type="InterPro" id="IPR010182">
    <property type="entry name" value="ArgE/DapE"/>
</dbReference>
<dbReference type="SUPFAM" id="SSF55031">
    <property type="entry name" value="Bacterial exopeptidase dimerisation domain"/>
    <property type="match status" value="1"/>
</dbReference>
<reference evidence="9 10" key="1">
    <citation type="submission" date="2017-03" db="EMBL/GenBank/DDBJ databases">
        <title>Sulfur activation and transportation mechanism of thermophilic Archaea Acidianus manzaensis YN-25.</title>
        <authorList>
            <person name="Ma Y."/>
            <person name="Yang Y."/>
            <person name="Xia J."/>
        </authorList>
    </citation>
    <scope>NUCLEOTIDE SEQUENCE [LARGE SCALE GENOMIC DNA]</scope>
    <source>
        <strain evidence="9 10">YN-25</strain>
    </source>
</reference>
<evidence type="ECO:0000313" key="10">
    <source>
        <dbReference type="Proteomes" id="UP000193404"/>
    </source>
</evidence>
<dbReference type="GO" id="GO:0016787">
    <property type="term" value="F:hydrolase activity"/>
    <property type="evidence" value="ECO:0007669"/>
    <property type="project" value="UniProtKB-KW"/>
</dbReference>
<dbReference type="Pfam" id="PF07687">
    <property type="entry name" value="M20_dimer"/>
    <property type="match status" value="1"/>
</dbReference>
<comment type="cofactor">
    <cofactor evidence="2">
        <name>Zn(2+)</name>
        <dbReference type="ChEBI" id="CHEBI:29105"/>
    </cofactor>
</comment>
<evidence type="ECO:0000256" key="7">
    <source>
        <dbReference type="ARBA" id="ARBA00023285"/>
    </source>
</evidence>
<evidence type="ECO:0000256" key="6">
    <source>
        <dbReference type="ARBA" id="ARBA00022833"/>
    </source>
</evidence>
<dbReference type="SUPFAM" id="SSF53187">
    <property type="entry name" value="Zn-dependent exopeptidases"/>
    <property type="match status" value="1"/>
</dbReference>
<dbReference type="InterPro" id="IPR050072">
    <property type="entry name" value="Peptidase_M20A"/>
</dbReference>
<dbReference type="InterPro" id="IPR002933">
    <property type="entry name" value="Peptidase_M20"/>
</dbReference>
<dbReference type="NCBIfam" id="TIGR01910">
    <property type="entry name" value="DapE-ArgE"/>
    <property type="match status" value="1"/>
</dbReference>
<dbReference type="PANTHER" id="PTHR43808">
    <property type="entry name" value="ACETYLORNITHINE DEACETYLASE"/>
    <property type="match status" value="1"/>
</dbReference>
<dbReference type="NCBIfam" id="NF006401">
    <property type="entry name" value="PRK08651.1-4"/>
    <property type="match status" value="1"/>
</dbReference>
<organism evidence="9 10">
    <name type="scientific">Acidianus manzaensis</name>
    <dbReference type="NCBI Taxonomy" id="282676"/>
    <lineage>
        <taxon>Archaea</taxon>
        <taxon>Thermoproteota</taxon>
        <taxon>Thermoprotei</taxon>
        <taxon>Sulfolobales</taxon>
        <taxon>Sulfolobaceae</taxon>
        <taxon>Acidianus</taxon>
    </lineage>
</organism>
<feature type="domain" description="Peptidase M20 dimerisation" evidence="8">
    <location>
        <begin position="171"/>
        <end position="278"/>
    </location>
</feature>
<evidence type="ECO:0000256" key="2">
    <source>
        <dbReference type="ARBA" id="ARBA00001947"/>
    </source>
</evidence>
<dbReference type="InterPro" id="IPR036264">
    <property type="entry name" value="Bact_exopeptidase_dim_dom"/>
</dbReference>